<dbReference type="Proteomes" id="UP000015106">
    <property type="component" value="Chromosome 5"/>
</dbReference>
<dbReference type="EnsemblPlants" id="TuG1812G0500003557.01.T01">
    <property type="protein sequence ID" value="TuG1812G0500003557.01.T01.cds361538"/>
    <property type="gene ID" value="TuG1812G0500003557.01"/>
</dbReference>
<sequence>MNGLHPSAAPSPCHPTVEQRWLEPEQAAELVGGADVHAPACHLHGARGRHLLPAGAGGQQQRRRHRDAARRRRHRVHRVHGRPRRHRRRRDHDGRRRRPARRLPGALAGAQVGRLACPLLRRGLEVLRQGQERRLRERPAGHHQRRRRCGGGAAAQGFQTTLHL</sequence>
<reference evidence="2" key="2">
    <citation type="submission" date="2018-03" db="EMBL/GenBank/DDBJ databases">
        <title>The Triticum urartu genome reveals the dynamic nature of wheat genome evolution.</title>
        <authorList>
            <person name="Ling H."/>
            <person name="Ma B."/>
            <person name="Shi X."/>
            <person name="Liu H."/>
            <person name="Dong L."/>
            <person name="Sun H."/>
            <person name="Cao Y."/>
            <person name="Gao Q."/>
            <person name="Zheng S."/>
            <person name="Li Y."/>
            <person name="Yu Y."/>
            <person name="Du H."/>
            <person name="Qi M."/>
            <person name="Li Y."/>
            <person name="Yu H."/>
            <person name="Cui Y."/>
            <person name="Wang N."/>
            <person name="Chen C."/>
            <person name="Wu H."/>
            <person name="Zhao Y."/>
            <person name="Zhang J."/>
            <person name="Li Y."/>
            <person name="Zhou W."/>
            <person name="Zhang B."/>
            <person name="Hu W."/>
            <person name="Eijk M."/>
            <person name="Tang J."/>
            <person name="Witsenboer H."/>
            <person name="Zhao S."/>
            <person name="Li Z."/>
            <person name="Zhang A."/>
            <person name="Wang D."/>
            <person name="Liang C."/>
        </authorList>
    </citation>
    <scope>NUCLEOTIDE SEQUENCE [LARGE SCALE GENOMIC DNA]</scope>
    <source>
        <strain evidence="2">cv. G1812</strain>
    </source>
</reference>
<reference evidence="2" key="3">
    <citation type="submission" date="2022-06" db="UniProtKB">
        <authorList>
            <consortium name="EnsemblPlants"/>
        </authorList>
    </citation>
    <scope>IDENTIFICATION</scope>
</reference>
<dbReference type="Gramene" id="TuG1812G0500003557.01.T01">
    <property type="protein sequence ID" value="TuG1812G0500003557.01.T01.cds361538"/>
    <property type="gene ID" value="TuG1812G0500003557.01"/>
</dbReference>
<name>A0A8R7QIE0_TRIUA</name>
<evidence type="ECO:0000313" key="2">
    <source>
        <dbReference type="EnsemblPlants" id="TuG1812G0500003557.01.T01.cds361538"/>
    </source>
</evidence>
<dbReference type="AlphaFoldDB" id="A0A8R7QIE0"/>
<proteinExistence type="predicted"/>
<organism evidence="2 3">
    <name type="scientific">Triticum urartu</name>
    <name type="common">Red wild einkorn</name>
    <name type="synonym">Crithodium urartu</name>
    <dbReference type="NCBI Taxonomy" id="4572"/>
    <lineage>
        <taxon>Eukaryota</taxon>
        <taxon>Viridiplantae</taxon>
        <taxon>Streptophyta</taxon>
        <taxon>Embryophyta</taxon>
        <taxon>Tracheophyta</taxon>
        <taxon>Spermatophyta</taxon>
        <taxon>Magnoliopsida</taxon>
        <taxon>Liliopsida</taxon>
        <taxon>Poales</taxon>
        <taxon>Poaceae</taxon>
        <taxon>BOP clade</taxon>
        <taxon>Pooideae</taxon>
        <taxon>Triticodae</taxon>
        <taxon>Triticeae</taxon>
        <taxon>Triticinae</taxon>
        <taxon>Triticum</taxon>
    </lineage>
</organism>
<accession>A0A8R7QIE0</accession>
<evidence type="ECO:0000256" key="1">
    <source>
        <dbReference type="SAM" id="MobiDB-lite"/>
    </source>
</evidence>
<keyword evidence="3" id="KW-1185">Reference proteome</keyword>
<feature type="compositionally biased region" description="Basic and acidic residues" evidence="1">
    <location>
        <begin position="131"/>
        <end position="140"/>
    </location>
</feature>
<reference evidence="3" key="1">
    <citation type="journal article" date="2013" name="Nature">
        <title>Draft genome of the wheat A-genome progenitor Triticum urartu.</title>
        <authorList>
            <person name="Ling H.Q."/>
            <person name="Zhao S."/>
            <person name="Liu D."/>
            <person name="Wang J."/>
            <person name="Sun H."/>
            <person name="Zhang C."/>
            <person name="Fan H."/>
            <person name="Li D."/>
            <person name="Dong L."/>
            <person name="Tao Y."/>
            <person name="Gao C."/>
            <person name="Wu H."/>
            <person name="Li Y."/>
            <person name="Cui Y."/>
            <person name="Guo X."/>
            <person name="Zheng S."/>
            <person name="Wang B."/>
            <person name="Yu K."/>
            <person name="Liang Q."/>
            <person name="Yang W."/>
            <person name="Lou X."/>
            <person name="Chen J."/>
            <person name="Feng M."/>
            <person name="Jian J."/>
            <person name="Zhang X."/>
            <person name="Luo G."/>
            <person name="Jiang Y."/>
            <person name="Liu J."/>
            <person name="Wang Z."/>
            <person name="Sha Y."/>
            <person name="Zhang B."/>
            <person name="Wu H."/>
            <person name="Tang D."/>
            <person name="Shen Q."/>
            <person name="Xue P."/>
            <person name="Zou S."/>
            <person name="Wang X."/>
            <person name="Liu X."/>
            <person name="Wang F."/>
            <person name="Yang Y."/>
            <person name="An X."/>
            <person name="Dong Z."/>
            <person name="Zhang K."/>
            <person name="Zhang X."/>
            <person name="Luo M.C."/>
            <person name="Dvorak J."/>
            <person name="Tong Y."/>
            <person name="Wang J."/>
            <person name="Yang H."/>
            <person name="Li Z."/>
            <person name="Wang D."/>
            <person name="Zhang A."/>
            <person name="Wang J."/>
        </authorList>
    </citation>
    <scope>NUCLEOTIDE SEQUENCE</scope>
    <source>
        <strain evidence="3">cv. G1812</strain>
    </source>
</reference>
<feature type="compositionally biased region" description="Basic residues" evidence="1">
    <location>
        <begin position="61"/>
        <end position="101"/>
    </location>
</feature>
<feature type="region of interest" description="Disordered" evidence="1">
    <location>
        <begin position="131"/>
        <end position="164"/>
    </location>
</feature>
<protein>
    <submittedName>
        <fullName evidence="2">Uncharacterized protein</fullName>
    </submittedName>
</protein>
<evidence type="ECO:0000313" key="3">
    <source>
        <dbReference type="Proteomes" id="UP000015106"/>
    </source>
</evidence>
<feature type="region of interest" description="Disordered" evidence="1">
    <location>
        <begin position="49"/>
        <end position="105"/>
    </location>
</feature>